<gene>
    <name evidence="2" type="ORF">CSHISOI_01281</name>
</gene>
<feature type="compositionally biased region" description="Basic and acidic residues" evidence="1">
    <location>
        <begin position="43"/>
        <end position="53"/>
    </location>
</feature>
<proteinExistence type="predicted"/>
<organism evidence="2 3">
    <name type="scientific">Colletotrichum shisoi</name>
    <dbReference type="NCBI Taxonomy" id="2078593"/>
    <lineage>
        <taxon>Eukaryota</taxon>
        <taxon>Fungi</taxon>
        <taxon>Dikarya</taxon>
        <taxon>Ascomycota</taxon>
        <taxon>Pezizomycotina</taxon>
        <taxon>Sordariomycetes</taxon>
        <taxon>Hypocreomycetidae</taxon>
        <taxon>Glomerellales</taxon>
        <taxon>Glomerellaceae</taxon>
        <taxon>Colletotrichum</taxon>
        <taxon>Colletotrichum destructivum species complex</taxon>
    </lineage>
</organism>
<feature type="region of interest" description="Disordered" evidence="1">
    <location>
        <begin position="33"/>
        <end position="88"/>
    </location>
</feature>
<dbReference type="Proteomes" id="UP000326340">
    <property type="component" value="Unassembled WGS sequence"/>
</dbReference>
<sequence length="88" mass="9819">MPTRVAAQRGLFMDPGEATGEQNMYVKPVRRWGRISYPPTGSPHHDPPKRPDAQEPTSLRPFSHSPSRHLAASSHVGEWSNKMSFVSP</sequence>
<name>A0A5Q4C6K8_9PEZI</name>
<protein>
    <submittedName>
        <fullName evidence="2">Uncharacterized protein</fullName>
    </submittedName>
</protein>
<evidence type="ECO:0000256" key="1">
    <source>
        <dbReference type="SAM" id="MobiDB-lite"/>
    </source>
</evidence>
<reference evidence="2 3" key="1">
    <citation type="journal article" date="2019" name="Sci. Rep.">
        <title>Colletotrichum shisoi sp. nov., an anthracnose pathogen of Perilla frutescens in Japan: molecular phylogenetic, morphological and genomic evidence.</title>
        <authorList>
            <person name="Gan P."/>
            <person name="Tsushima A."/>
            <person name="Hiroyama R."/>
            <person name="Narusaka M."/>
            <person name="Takano Y."/>
            <person name="Narusaka Y."/>
            <person name="Kawaradani M."/>
            <person name="Damm U."/>
            <person name="Shirasu K."/>
        </authorList>
    </citation>
    <scope>NUCLEOTIDE SEQUENCE [LARGE SCALE GENOMIC DNA]</scope>
    <source>
        <strain evidence="2 3">PG-2018a</strain>
    </source>
</reference>
<keyword evidence="3" id="KW-1185">Reference proteome</keyword>
<accession>A0A5Q4C6K8</accession>
<dbReference type="AlphaFoldDB" id="A0A5Q4C6K8"/>
<evidence type="ECO:0000313" key="2">
    <source>
        <dbReference type="EMBL" id="TQN74164.1"/>
    </source>
</evidence>
<evidence type="ECO:0000313" key="3">
    <source>
        <dbReference type="Proteomes" id="UP000326340"/>
    </source>
</evidence>
<comment type="caution">
    <text evidence="2">The sequence shown here is derived from an EMBL/GenBank/DDBJ whole genome shotgun (WGS) entry which is preliminary data.</text>
</comment>
<dbReference type="EMBL" id="PUHP01000051">
    <property type="protein sequence ID" value="TQN74164.1"/>
    <property type="molecule type" value="Genomic_DNA"/>
</dbReference>